<reference evidence="1 2" key="1">
    <citation type="journal article" date="2018" name="Front. Plant Sci.">
        <title>Red Clover (Trifolium pratense) and Zigzag Clover (T. medium) - A Picture of Genomic Similarities and Differences.</title>
        <authorList>
            <person name="Dluhosova J."/>
            <person name="Istvanek J."/>
            <person name="Nedelnik J."/>
            <person name="Repkova J."/>
        </authorList>
    </citation>
    <scope>NUCLEOTIDE SEQUENCE [LARGE SCALE GENOMIC DNA]</scope>
    <source>
        <strain evidence="2">cv. 10/8</strain>
        <tissue evidence="1">Leaf</tissue>
    </source>
</reference>
<sequence>MARGAMQTARGAGFDDRWEVAYVGCAWRRGLWRAAPGCEELA</sequence>
<dbReference type="EMBL" id="LXQA010978206">
    <property type="protein sequence ID" value="MCI79644.1"/>
    <property type="molecule type" value="Genomic_DNA"/>
</dbReference>
<dbReference type="Proteomes" id="UP000265520">
    <property type="component" value="Unassembled WGS sequence"/>
</dbReference>
<name>A0A392UUE0_9FABA</name>
<feature type="non-terminal residue" evidence="1">
    <location>
        <position position="42"/>
    </location>
</feature>
<proteinExistence type="predicted"/>
<evidence type="ECO:0000313" key="2">
    <source>
        <dbReference type="Proteomes" id="UP000265520"/>
    </source>
</evidence>
<evidence type="ECO:0000313" key="1">
    <source>
        <dbReference type="EMBL" id="MCI79644.1"/>
    </source>
</evidence>
<organism evidence="1 2">
    <name type="scientific">Trifolium medium</name>
    <dbReference type="NCBI Taxonomy" id="97028"/>
    <lineage>
        <taxon>Eukaryota</taxon>
        <taxon>Viridiplantae</taxon>
        <taxon>Streptophyta</taxon>
        <taxon>Embryophyta</taxon>
        <taxon>Tracheophyta</taxon>
        <taxon>Spermatophyta</taxon>
        <taxon>Magnoliopsida</taxon>
        <taxon>eudicotyledons</taxon>
        <taxon>Gunneridae</taxon>
        <taxon>Pentapetalae</taxon>
        <taxon>rosids</taxon>
        <taxon>fabids</taxon>
        <taxon>Fabales</taxon>
        <taxon>Fabaceae</taxon>
        <taxon>Papilionoideae</taxon>
        <taxon>50 kb inversion clade</taxon>
        <taxon>NPAAA clade</taxon>
        <taxon>Hologalegina</taxon>
        <taxon>IRL clade</taxon>
        <taxon>Trifolieae</taxon>
        <taxon>Trifolium</taxon>
    </lineage>
</organism>
<comment type="caution">
    <text evidence="1">The sequence shown here is derived from an EMBL/GenBank/DDBJ whole genome shotgun (WGS) entry which is preliminary data.</text>
</comment>
<protein>
    <submittedName>
        <fullName evidence="1">Uncharacterized protein</fullName>
    </submittedName>
</protein>
<accession>A0A392UUE0</accession>
<keyword evidence="2" id="KW-1185">Reference proteome</keyword>
<dbReference type="AlphaFoldDB" id="A0A392UUE0"/>